<evidence type="ECO:0000256" key="7">
    <source>
        <dbReference type="SAM" id="MobiDB-lite"/>
    </source>
</evidence>
<dbReference type="GeneID" id="101850081"/>
<dbReference type="PANTHER" id="PTHR24340:SF37">
    <property type="entry name" value="HOMEOBOX PROTEIN SLOU"/>
    <property type="match status" value="1"/>
</dbReference>
<sequence length="771" mass="83021">MGVGEASDSSGSREEDLPDTKRRRGAEKTFDSRYVMSIGLDAEPQDKNGNCSSSSAIINNNNNNNKINYNNNSSDDSDDVEKVGDTSSGSQMVFVARDRHKTIGSVGRNNIQSSNNDNNDNGSASIRIGPKHKRQQEKLQTSQTAQQQQQVTLTVSEYHNTTDTSSPSTQDSIECSEQPFSLTLSHVNDKAPMLTTSSNVISNSSVPSLPPLSDKLRLGYAMNSKSDNERNALPHRRDTNNTDPSLRSEGVRIKPDFCNFTSGLFSSKDGCVTTSADPATSSALNFYHKTLSLASRLAVSQSSVTPSPGDSRGGLNRMRLGSAGGRSFTLSPGSPEVRSPGVQDAGSPGVDVYHSPTPRPGDRVDDRGETTTNHKLSPYTGLPSTPPSSPPLLSSSPSTSQQQQQQQHHIPPSQSSSVLNKGQEIPNAIPNNGKRKLSLDKDEQSEELDVSSHGDSPPKMRPPVTRSSSPHEGCVTKSGTPSDSVEQESTSQSQRSQPSSLSPSSISSTSSTPKTSHKPTAFSVADILDPSKFTGNGGGSRPPVWSPWQSQHSPGPGGPLAARADGTRSPGVAADARQGQRHDDDVSITSSQENFDPEEDVDMCEDGKHHTGDEDSDEEKRNADDTGNGNISDSSKQGKPRRARTAFTYEQLVALENKFKTTRYLSVCERLNLALSLNLTETQVKIWFQNRRTKWKKQNPGLDVNSPTIPPTSGGFGSFSSPYSSMLYGQSIHPYLPASGLMSPLSILRAHGSYSPGQNPTVYYPYFSQTT</sequence>
<feature type="compositionally biased region" description="Low complexity" evidence="7">
    <location>
        <begin position="138"/>
        <end position="149"/>
    </location>
</feature>
<dbReference type="PRINTS" id="PR00024">
    <property type="entry name" value="HOMEOBOX"/>
</dbReference>
<protein>
    <submittedName>
        <fullName evidence="10">GATA zinc finger domain-containing protein 7</fullName>
    </submittedName>
</protein>
<dbReference type="CDD" id="cd00086">
    <property type="entry name" value="homeodomain"/>
    <property type="match status" value="1"/>
</dbReference>
<feature type="compositionally biased region" description="Polar residues" evidence="7">
    <location>
        <begin position="625"/>
        <end position="637"/>
    </location>
</feature>
<dbReference type="InterPro" id="IPR009057">
    <property type="entry name" value="Homeodomain-like_sf"/>
</dbReference>
<dbReference type="PANTHER" id="PTHR24340">
    <property type="entry name" value="HOMEOBOX PROTEIN NKX"/>
    <property type="match status" value="1"/>
</dbReference>
<feature type="compositionally biased region" description="Low complexity" evidence="7">
    <location>
        <begin position="48"/>
        <end position="74"/>
    </location>
</feature>
<feature type="compositionally biased region" description="Basic and acidic residues" evidence="7">
    <location>
        <begin position="11"/>
        <end position="31"/>
    </location>
</feature>
<evidence type="ECO:0000313" key="10">
    <source>
        <dbReference type="RefSeq" id="XP_005097511.1"/>
    </source>
</evidence>
<keyword evidence="3 5" id="KW-0371">Homeobox</keyword>
<feature type="DNA-binding region" description="Homeobox" evidence="5">
    <location>
        <begin position="640"/>
        <end position="699"/>
    </location>
</feature>
<dbReference type="InterPro" id="IPR050394">
    <property type="entry name" value="Homeobox_NK-like"/>
</dbReference>
<keyword evidence="4 5" id="KW-0539">Nucleus</keyword>
<comment type="subcellular location">
    <subcellularLocation>
        <location evidence="1 5 6">Nucleus</location>
    </subcellularLocation>
</comment>
<evidence type="ECO:0000256" key="2">
    <source>
        <dbReference type="ARBA" id="ARBA00023125"/>
    </source>
</evidence>
<reference evidence="10" key="1">
    <citation type="submission" date="2025-08" db="UniProtKB">
        <authorList>
            <consortium name="RefSeq"/>
        </authorList>
    </citation>
    <scope>IDENTIFICATION</scope>
</reference>
<feature type="domain" description="Homeobox" evidence="8">
    <location>
        <begin position="638"/>
        <end position="698"/>
    </location>
</feature>
<feature type="compositionally biased region" description="Basic and acidic residues" evidence="7">
    <location>
        <begin position="605"/>
        <end position="624"/>
    </location>
</feature>
<gene>
    <name evidence="10" type="primary">LOC101850081</name>
</gene>
<accession>A0ABM0JN08</accession>
<evidence type="ECO:0000256" key="4">
    <source>
        <dbReference type="ARBA" id="ARBA00023242"/>
    </source>
</evidence>
<dbReference type="PROSITE" id="PS00027">
    <property type="entry name" value="HOMEOBOX_1"/>
    <property type="match status" value="1"/>
</dbReference>
<dbReference type="RefSeq" id="XP_005097511.1">
    <property type="nucleotide sequence ID" value="XM_005097454.3"/>
</dbReference>
<feature type="region of interest" description="Disordered" evidence="7">
    <location>
        <begin position="297"/>
        <end position="643"/>
    </location>
</feature>
<dbReference type="InterPro" id="IPR001356">
    <property type="entry name" value="HD"/>
</dbReference>
<keyword evidence="2 5" id="KW-0238">DNA-binding</keyword>
<organism evidence="9 10">
    <name type="scientific">Aplysia californica</name>
    <name type="common">California sea hare</name>
    <dbReference type="NCBI Taxonomy" id="6500"/>
    <lineage>
        <taxon>Eukaryota</taxon>
        <taxon>Metazoa</taxon>
        <taxon>Spiralia</taxon>
        <taxon>Lophotrochozoa</taxon>
        <taxon>Mollusca</taxon>
        <taxon>Gastropoda</taxon>
        <taxon>Heterobranchia</taxon>
        <taxon>Euthyneura</taxon>
        <taxon>Tectipleura</taxon>
        <taxon>Aplysiida</taxon>
        <taxon>Aplysioidea</taxon>
        <taxon>Aplysiidae</taxon>
        <taxon>Aplysia</taxon>
    </lineage>
</organism>
<feature type="compositionally biased region" description="Polar residues" evidence="7">
    <location>
        <begin position="298"/>
        <end position="308"/>
    </location>
</feature>
<feature type="compositionally biased region" description="Low complexity" evidence="7">
    <location>
        <begin position="482"/>
        <end position="514"/>
    </location>
</feature>
<evidence type="ECO:0000256" key="3">
    <source>
        <dbReference type="ARBA" id="ARBA00023155"/>
    </source>
</evidence>
<evidence type="ECO:0000313" key="9">
    <source>
        <dbReference type="Proteomes" id="UP000694888"/>
    </source>
</evidence>
<evidence type="ECO:0000256" key="1">
    <source>
        <dbReference type="ARBA" id="ARBA00004123"/>
    </source>
</evidence>
<dbReference type="Gene3D" id="1.10.10.60">
    <property type="entry name" value="Homeodomain-like"/>
    <property type="match status" value="1"/>
</dbReference>
<dbReference type="InterPro" id="IPR017970">
    <property type="entry name" value="Homeobox_CS"/>
</dbReference>
<dbReference type="SUPFAM" id="SSF46689">
    <property type="entry name" value="Homeodomain-like"/>
    <property type="match status" value="1"/>
</dbReference>
<evidence type="ECO:0000256" key="5">
    <source>
        <dbReference type="PROSITE-ProRule" id="PRU00108"/>
    </source>
</evidence>
<dbReference type="SMART" id="SM00389">
    <property type="entry name" value="HOX"/>
    <property type="match status" value="1"/>
</dbReference>
<evidence type="ECO:0000259" key="8">
    <source>
        <dbReference type="PROSITE" id="PS50071"/>
    </source>
</evidence>
<proteinExistence type="predicted"/>
<name>A0ABM0JN08_APLCA</name>
<feature type="compositionally biased region" description="Basic and acidic residues" evidence="7">
    <location>
        <begin position="360"/>
        <end position="369"/>
    </location>
</feature>
<dbReference type="InterPro" id="IPR020479">
    <property type="entry name" value="HD_metazoa"/>
</dbReference>
<feature type="region of interest" description="Disordered" evidence="7">
    <location>
        <begin position="225"/>
        <end position="249"/>
    </location>
</feature>
<keyword evidence="9" id="KW-1185">Reference proteome</keyword>
<feature type="compositionally biased region" description="Basic and acidic residues" evidence="7">
    <location>
        <begin position="226"/>
        <end position="240"/>
    </location>
</feature>
<dbReference type="Proteomes" id="UP000694888">
    <property type="component" value="Unplaced"/>
</dbReference>
<evidence type="ECO:0000256" key="6">
    <source>
        <dbReference type="RuleBase" id="RU000682"/>
    </source>
</evidence>
<feature type="compositionally biased region" description="Low complexity" evidence="7">
    <location>
        <begin position="391"/>
        <end position="417"/>
    </location>
</feature>
<dbReference type="Pfam" id="PF00046">
    <property type="entry name" value="Homeodomain"/>
    <property type="match status" value="1"/>
</dbReference>
<feature type="compositionally biased region" description="Acidic residues" evidence="7">
    <location>
        <begin position="595"/>
        <end position="604"/>
    </location>
</feature>
<feature type="region of interest" description="Disordered" evidence="7">
    <location>
        <begin position="1"/>
        <end position="149"/>
    </location>
</feature>
<feature type="compositionally biased region" description="Low complexity" evidence="7">
    <location>
        <begin position="109"/>
        <end position="126"/>
    </location>
</feature>
<dbReference type="PROSITE" id="PS50071">
    <property type="entry name" value="HOMEOBOX_2"/>
    <property type="match status" value="1"/>
</dbReference>